<dbReference type="AlphaFoldDB" id="A0A915JD39"/>
<keyword evidence="1" id="KW-1185">Reference proteome</keyword>
<accession>A0A915JD39</accession>
<sequence>MAFLGKKVARRKPFSYKTKRRNLWQNLIKSKSIKGECDSLPLSLMTRSSRPKFRVEISVNSLVNNWAKPG</sequence>
<dbReference type="Proteomes" id="UP000887565">
    <property type="component" value="Unplaced"/>
</dbReference>
<evidence type="ECO:0000313" key="2">
    <source>
        <dbReference type="WBParaSite" id="nRc.2.0.1.t23536-RA"/>
    </source>
</evidence>
<protein>
    <submittedName>
        <fullName evidence="2">Ribosomal protein L32</fullName>
    </submittedName>
</protein>
<reference evidence="2" key="1">
    <citation type="submission" date="2022-11" db="UniProtKB">
        <authorList>
            <consortium name="WormBaseParasite"/>
        </authorList>
    </citation>
    <scope>IDENTIFICATION</scope>
</reference>
<dbReference type="WBParaSite" id="nRc.2.0.1.t23536-RA">
    <property type="protein sequence ID" value="nRc.2.0.1.t23536-RA"/>
    <property type="gene ID" value="nRc.2.0.1.g23536"/>
</dbReference>
<name>A0A915JD39_ROMCU</name>
<evidence type="ECO:0000313" key="1">
    <source>
        <dbReference type="Proteomes" id="UP000887565"/>
    </source>
</evidence>
<organism evidence="1 2">
    <name type="scientific">Romanomermis culicivorax</name>
    <name type="common">Nematode worm</name>
    <dbReference type="NCBI Taxonomy" id="13658"/>
    <lineage>
        <taxon>Eukaryota</taxon>
        <taxon>Metazoa</taxon>
        <taxon>Ecdysozoa</taxon>
        <taxon>Nematoda</taxon>
        <taxon>Enoplea</taxon>
        <taxon>Dorylaimia</taxon>
        <taxon>Mermithida</taxon>
        <taxon>Mermithoidea</taxon>
        <taxon>Mermithidae</taxon>
        <taxon>Romanomermis</taxon>
    </lineage>
</organism>
<proteinExistence type="predicted"/>